<feature type="transmembrane region" description="Helical" evidence="10">
    <location>
        <begin position="718"/>
        <end position="735"/>
    </location>
</feature>
<dbReference type="PANTHER" id="PTHR19229">
    <property type="entry name" value="ATP-BINDING CASSETTE TRANSPORTER SUBFAMILY A ABCA"/>
    <property type="match status" value="1"/>
</dbReference>
<name>A0A6B2KWB9_9EUKA</name>
<dbReference type="Pfam" id="PF00005">
    <property type="entry name" value="ABC_tran"/>
    <property type="match status" value="2"/>
</dbReference>
<dbReference type="InterPro" id="IPR013525">
    <property type="entry name" value="ABC2_TM"/>
</dbReference>
<proteinExistence type="inferred from homology"/>
<dbReference type="InterPro" id="IPR026082">
    <property type="entry name" value="ABCA"/>
</dbReference>
<feature type="transmembrane region" description="Helical" evidence="10">
    <location>
        <begin position="181"/>
        <end position="203"/>
    </location>
</feature>
<feature type="transmembrane region" description="Helical" evidence="10">
    <location>
        <begin position="940"/>
        <end position="966"/>
    </location>
</feature>
<dbReference type="InterPro" id="IPR056264">
    <property type="entry name" value="R2_ABCA1-4-like"/>
</dbReference>
<dbReference type="InterPro" id="IPR017871">
    <property type="entry name" value="ABC_transporter-like_CS"/>
</dbReference>
<accession>A0A6B2KWB9</accession>
<protein>
    <recommendedName>
        <fullName evidence="11">ABC transporter domain-containing protein</fullName>
    </recommendedName>
</protein>
<feature type="transmembrane region" description="Helical" evidence="10">
    <location>
        <begin position="150"/>
        <end position="174"/>
    </location>
</feature>
<dbReference type="GO" id="GO:0016020">
    <property type="term" value="C:membrane"/>
    <property type="evidence" value="ECO:0007669"/>
    <property type="project" value="UniProtKB-SubCell"/>
</dbReference>
<evidence type="ECO:0000256" key="8">
    <source>
        <dbReference type="ARBA" id="ARBA00022989"/>
    </source>
</evidence>
<evidence type="ECO:0000313" key="12">
    <source>
        <dbReference type="EMBL" id="NDV29029.1"/>
    </source>
</evidence>
<evidence type="ECO:0000256" key="9">
    <source>
        <dbReference type="ARBA" id="ARBA00023136"/>
    </source>
</evidence>
<feature type="domain" description="ABC transporter" evidence="11">
    <location>
        <begin position="1141"/>
        <end position="1374"/>
    </location>
</feature>
<reference evidence="12" key="1">
    <citation type="journal article" date="2020" name="J. Eukaryot. Microbiol.">
        <title>De novo Sequencing, Assembly and Annotation of the Transcriptome for the Free-Living Testate Amoeba Arcella intermedia.</title>
        <authorList>
            <person name="Ribeiro G.M."/>
            <person name="Porfirio-Sousa A.L."/>
            <person name="Maurer-Alcala X.X."/>
            <person name="Katz L.A."/>
            <person name="Lahr D.J.G."/>
        </authorList>
    </citation>
    <scope>NUCLEOTIDE SEQUENCE</scope>
</reference>
<feature type="transmembrane region" description="Helical" evidence="10">
    <location>
        <begin position="1011"/>
        <end position="1029"/>
    </location>
</feature>
<dbReference type="FunFam" id="3.40.50.300:FF:000335">
    <property type="entry name" value="ATP binding cassette subfamily A member 5"/>
    <property type="match status" value="1"/>
</dbReference>
<dbReference type="GO" id="GO:0005524">
    <property type="term" value="F:ATP binding"/>
    <property type="evidence" value="ECO:0007669"/>
    <property type="project" value="UniProtKB-KW"/>
</dbReference>
<evidence type="ECO:0000256" key="3">
    <source>
        <dbReference type="ARBA" id="ARBA00022448"/>
    </source>
</evidence>
<dbReference type="PROSITE" id="PS50893">
    <property type="entry name" value="ABC_TRANSPORTER_2"/>
    <property type="match status" value="2"/>
</dbReference>
<keyword evidence="7" id="KW-0067">ATP-binding</keyword>
<comment type="subcellular location">
    <subcellularLocation>
        <location evidence="1">Membrane</location>
        <topology evidence="1">Multi-pass membrane protein</topology>
    </subcellularLocation>
</comment>
<dbReference type="FunFam" id="3.40.50.300:FF:000933">
    <property type="entry name" value="ABC transporter A family member 7"/>
    <property type="match status" value="1"/>
</dbReference>
<keyword evidence="8 10" id="KW-1133">Transmembrane helix</keyword>
<dbReference type="SMART" id="SM00382">
    <property type="entry name" value="AAA"/>
    <property type="match status" value="2"/>
</dbReference>
<dbReference type="Pfam" id="PF12698">
    <property type="entry name" value="ABC2_membrane_3"/>
    <property type="match status" value="2"/>
</dbReference>
<feature type="transmembrane region" description="Helical" evidence="10">
    <location>
        <begin position="1074"/>
        <end position="1094"/>
    </location>
</feature>
<dbReference type="GO" id="GO:0016887">
    <property type="term" value="F:ATP hydrolysis activity"/>
    <property type="evidence" value="ECO:0007669"/>
    <property type="project" value="InterPro"/>
</dbReference>
<dbReference type="CDD" id="cd03263">
    <property type="entry name" value="ABC_subfamily_A"/>
    <property type="match status" value="2"/>
</dbReference>
<dbReference type="PANTHER" id="PTHR19229:SF36">
    <property type="entry name" value="ATP-BINDING CASSETTE SUB-FAMILY A MEMBER 2"/>
    <property type="match status" value="1"/>
</dbReference>
<feature type="transmembrane region" description="Helical" evidence="10">
    <location>
        <begin position="238"/>
        <end position="259"/>
    </location>
</feature>
<evidence type="ECO:0000259" key="11">
    <source>
        <dbReference type="PROSITE" id="PS50893"/>
    </source>
</evidence>
<evidence type="ECO:0000256" key="10">
    <source>
        <dbReference type="SAM" id="Phobius"/>
    </source>
</evidence>
<keyword evidence="5" id="KW-0677">Repeat</keyword>
<dbReference type="GO" id="GO:0140359">
    <property type="term" value="F:ABC-type transporter activity"/>
    <property type="evidence" value="ECO:0007669"/>
    <property type="project" value="InterPro"/>
</dbReference>
<dbReference type="EMBL" id="GIBP01000060">
    <property type="protein sequence ID" value="NDV29029.1"/>
    <property type="molecule type" value="Transcribed_RNA"/>
</dbReference>
<dbReference type="InterPro" id="IPR027417">
    <property type="entry name" value="P-loop_NTPase"/>
</dbReference>
<dbReference type="SUPFAM" id="SSF52540">
    <property type="entry name" value="P-loop containing nucleoside triphosphate hydrolases"/>
    <property type="match status" value="2"/>
</dbReference>
<feature type="transmembrane region" description="Helical" evidence="10">
    <location>
        <begin position="978"/>
        <end position="999"/>
    </location>
</feature>
<keyword evidence="4 10" id="KW-0812">Transmembrane</keyword>
<comment type="similarity">
    <text evidence="2">Belongs to the ABC transporter superfamily. ABCA family.</text>
</comment>
<dbReference type="GO" id="GO:0005319">
    <property type="term" value="F:lipid transporter activity"/>
    <property type="evidence" value="ECO:0007669"/>
    <property type="project" value="TreeGrafter"/>
</dbReference>
<keyword evidence="3" id="KW-0813">Transport</keyword>
<dbReference type="Pfam" id="PF23321">
    <property type="entry name" value="R1_ABCA1"/>
    <property type="match status" value="1"/>
</dbReference>
<evidence type="ECO:0000256" key="6">
    <source>
        <dbReference type="ARBA" id="ARBA00022741"/>
    </source>
</evidence>
<evidence type="ECO:0000256" key="2">
    <source>
        <dbReference type="ARBA" id="ARBA00008869"/>
    </source>
</evidence>
<evidence type="ECO:0000256" key="5">
    <source>
        <dbReference type="ARBA" id="ARBA00022737"/>
    </source>
</evidence>
<feature type="transmembrane region" description="Helical" evidence="10">
    <location>
        <begin position="279"/>
        <end position="303"/>
    </location>
</feature>
<dbReference type="InterPro" id="IPR003593">
    <property type="entry name" value="AAA+_ATPase"/>
</dbReference>
<evidence type="ECO:0000256" key="1">
    <source>
        <dbReference type="ARBA" id="ARBA00004141"/>
    </source>
</evidence>
<dbReference type="PROSITE" id="PS00211">
    <property type="entry name" value="ABC_TRANSPORTER_1"/>
    <property type="match status" value="1"/>
</dbReference>
<evidence type="ECO:0000256" key="7">
    <source>
        <dbReference type="ARBA" id="ARBA00022840"/>
    </source>
</evidence>
<organism evidence="12">
    <name type="scientific">Arcella intermedia</name>
    <dbReference type="NCBI Taxonomy" id="1963864"/>
    <lineage>
        <taxon>Eukaryota</taxon>
        <taxon>Amoebozoa</taxon>
        <taxon>Tubulinea</taxon>
        <taxon>Elardia</taxon>
        <taxon>Arcellinida</taxon>
        <taxon>Sphaerothecina</taxon>
        <taxon>Arcellidae</taxon>
        <taxon>Arcella</taxon>
    </lineage>
</organism>
<dbReference type="Gene3D" id="3.40.50.300">
    <property type="entry name" value="P-loop containing nucleotide triphosphate hydrolases"/>
    <property type="match status" value="2"/>
</dbReference>
<feature type="transmembrane region" description="Helical" evidence="10">
    <location>
        <begin position="209"/>
        <end position="226"/>
    </location>
</feature>
<keyword evidence="6" id="KW-0547">Nucleotide-binding</keyword>
<keyword evidence="9 10" id="KW-0472">Membrane</keyword>
<feature type="domain" description="ABC transporter" evidence="11">
    <location>
        <begin position="354"/>
        <end position="587"/>
    </location>
</feature>
<feature type="transmembrane region" description="Helical" evidence="10">
    <location>
        <begin position="95"/>
        <end position="114"/>
    </location>
</feature>
<dbReference type="InterPro" id="IPR003439">
    <property type="entry name" value="ABC_transporter-like_ATP-bd"/>
</dbReference>
<evidence type="ECO:0000256" key="4">
    <source>
        <dbReference type="ARBA" id="ARBA00022692"/>
    </source>
</evidence>
<feature type="transmembrane region" description="Helical" evidence="10">
    <location>
        <begin position="1035"/>
        <end position="1053"/>
    </location>
</feature>
<sequence length="1461" mass="166702">MERAFLEDRNIWAGVEFSEWNGTSVSYAIRLDPKYLPNVDACNYISYLTDTKSYDASGFIALQRIIEEELLYILGPVRMYESVWKFSSLKLKSSHAFTCSFGFLLRNLFMYAYMMCLSGPLQGLVKEKKTKLRELLKIMGMNNSTYWVSWILRFFIPNIWTTIIVTVFGGLIIFRYVSLFLLFLQFALFGFSLITFGFLLSSLVNNEKIANALGVIWIYLIGNISILTQNAPLGIKYLLSLLSPCAFNFSLSILLEFQYDERQISLSKLFSDDPYATEISNMLTYMGFTLLDTLIYLFFAWYFSEIYPGEHGVARPFYFMFTRDYWCPQATAVFEEELLLNEVEEAQLDDPPYIRIDKITKKFEKSKDDNPAVNQFSDSIQQDKIYVLLGHNGAGKSTLISMLIGMTPVTSGNAYIDGKSVVSNISDIRNQISYCPQESILLPELTPREHLTIFGTLRDIPLDQLPAEIEKIVQEVDLTEKLDNEVSKLSGGMKRKLSTAIALLGDSKVVFLDEPSSGLDPLSRRQLWDLLKKKKKGRVIILTTHFMEEADYLGDQITIMDHGSLKCKGSPQFLKEKYGTGYYLHLTIRSPDNISEINKFITSKVTDFEVTMKVETDNEITFLLPMDSIKDLPDLVADLETSIEDNSLGIVQYGLSMTTLEDVFLSLVEQTSDTSEDKRAEISPTFELEDFQGLQKSTAFQQFRVLFKLRLINFLRDWRVSLSLLALLAIMLIIARSSNNTRLTTQIPDIQNASKLELTFHQLIPGSILYFNSTEYNLDTLFSQVQSPNLNFVTVPTSEWLNLLYSKYTLFKAGLEISNYSPYESSFLNYTVWYNEDIVLPIIVNMIHNLFLSRYDSQPLPGTPLTHHSNIRLFSHPFPTNSSSQNPSPSLSTSSNINDVIMLMMVFVIIAVSHTKSLITERENKIKFLLLSHGISLKNYYLTKIIIDVFHLLLGALCGSIVLWFFSAEIVRNSSSLVLFLLLQILYIMNVLLLNYIFSFFFDDAVQSTRWLQLINIILMTIGNVLMFLSKDRTVLHQFSIYILPFTMFVEGFQRILKITSEGVVDMSLSEGLWIIYVGLVVYAVMLFLVLVYIEKSSSQLTPGQGAAVTLIPKEDVDVDVKMEKKRLRSIAKNNQPKDPIELYNVYKNYERKQIVKGVYLGVKKGQCFGLLGPNGAGKTTTINITTSQEAPSWGKVFLNQTSIFEQKDKLYQNANFGICFQENSLFDHLSPKEHLTLLFNVNYNFHERTEDYIDSILQKIGLTEDANVSAKLLSGGNRRKLCVALTLLVGNEIIFLDEPSSGMDPRARRDLWKIISYENTNRDTSIVLTTHSMEEAERACHRIAIMVGGQFKCLGSTQHLKQRYGNVYRLIILLKSEECKQNVLEFIKSNFVKWEILDSHGLNITFSLSIQGALAQTFRLITDNKDSVGIESYSLAQTSLDQVFMYFVKDHDKDNEDNSQ</sequence>